<evidence type="ECO:0000313" key="2">
    <source>
        <dbReference type="EMBL" id="NOT34395.1"/>
    </source>
</evidence>
<dbReference type="GO" id="GO:0015558">
    <property type="term" value="F:secondary active p-aminobenzoyl-glutamate transmembrane transporter activity"/>
    <property type="evidence" value="ECO:0007669"/>
    <property type="project" value="InterPro"/>
</dbReference>
<dbReference type="PANTHER" id="PTHR30282">
    <property type="entry name" value="P-AMINOBENZOYL GLUTAMATE TRANSPORTER"/>
    <property type="match status" value="1"/>
</dbReference>
<name>A0A849SQX4_UNCEI</name>
<feature type="transmembrane region" description="Helical" evidence="1">
    <location>
        <begin position="440"/>
        <end position="459"/>
    </location>
</feature>
<feature type="transmembrane region" description="Helical" evidence="1">
    <location>
        <begin position="80"/>
        <end position="99"/>
    </location>
</feature>
<accession>A0A849SQX4</accession>
<feature type="transmembrane region" description="Helical" evidence="1">
    <location>
        <begin position="383"/>
        <end position="403"/>
    </location>
</feature>
<feature type="transmembrane region" description="Helical" evidence="1">
    <location>
        <begin position="344"/>
        <end position="363"/>
    </location>
</feature>
<feature type="transmembrane region" description="Helical" evidence="1">
    <location>
        <begin position="264"/>
        <end position="284"/>
    </location>
</feature>
<keyword evidence="1" id="KW-0812">Transmembrane</keyword>
<reference evidence="2 3" key="1">
    <citation type="submission" date="2020-04" db="EMBL/GenBank/DDBJ databases">
        <title>Metagenomic profiling of ammonia- and methane-oxidizing microorganisms in a Dutch drinking water treatment plant.</title>
        <authorList>
            <person name="Poghosyan L."/>
            <person name="Leucker S."/>
        </authorList>
    </citation>
    <scope>NUCLEOTIDE SEQUENCE [LARGE SCALE GENOMIC DNA]</scope>
    <source>
        <strain evidence="2">S-RSF-IL-03</strain>
    </source>
</reference>
<dbReference type="Pfam" id="PF03806">
    <property type="entry name" value="ABG_transport"/>
    <property type="match status" value="1"/>
</dbReference>
<feature type="transmembrane region" description="Helical" evidence="1">
    <location>
        <begin position="471"/>
        <end position="496"/>
    </location>
</feature>
<evidence type="ECO:0000256" key="1">
    <source>
        <dbReference type="SAM" id="Phobius"/>
    </source>
</evidence>
<feature type="transmembrane region" description="Helical" evidence="1">
    <location>
        <begin position="209"/>
        <end position="228"/>
    </location>
</feature>
<feature type="transmembrane region" description="Helical" evidence="1">
    <location>
        <begin position="119"/>
        <end position="152"/>
    </location>
</feature>
<sequence length="510" mass="53897">MRKAPVSARLLDAIEHIGNRLPHPATLFVIFAVLVVIASAIAAQLGISVTHPKDGSLILPVNLLEREQLRRMFTDAPRNFTGFAPLGTVLVTMLGIGVAEGSGLVSAALRALVTRVPRSLLTATVVFAGIAAHTAADAGIIVLPPLAALVFIAFGRHPLAGVAAAFAGVAGGFSASLLPVPLDVLLAGLTQEAVDASRMLPGYRVQLLGNYWFMAAATPLLAVVGTWITSRIVEPRLGVWSGETHGAPVTTPTADAAERRGLRAAGVAALATFATIAMLAAAPWSPLRIEGATTLDRMKPFFDSIVTLVMLVTLIPGLAFGIAAGRIRSDHDVARMMSDSMGQMATYIVLAFTAAQFVNWFAWSNLGAIIAISGAEQLRSWGLTRAPLLTSFVMFSAVLDVFIASASAKWAILAPVFVPMFTLLGFTPEATQVVYRIGDSVTNVVTPLMPYMPFVLATVQRYSPRAGTGTVIAMMLPYALAFLVFWTALLLLFYGMHWPIGPGVGMRLAG</sequence>
<feature type="transmembrane region" description="Helical" evidence="1">
    <location>
        <begin position="25"/>
        <end position="47"/>
    </location>
</feature>
<feature type="transmembrane region" description="Helical" evidence="1">
    <location>
        <begin position="304"/>
        <end position="323"/>
    </location>
</feature>
<comment type="caution">
    <text evidence="2">The sequence shown here is derived from an EMBL/GenBank/DDBJ whole genome shotgun (WGS) entry which is preliminary data.</text>
</comment>
<organism evidence="2 3">
    <name type="scientific">Eiseniibacteriota bacterium</name>
    <dbReference type="NCBI Taxonomy" id="2212470"/>
    <lineage>
        <taxon>Bacteria</taxon>
        <taxon>Candidatus Eiseniibacteriota</taxon>
    </lineage>
</organism>
<gene>
    <name evidence="2" type="ORF">HOP12_09520</name>
</gene>
<dbReference type="InterPro" id="IPR004697">
    <property type="entry name" value="AbgT"/>
</dbReference>
<keyword evidence="1" id="KW-0472">Membrane</keyword>
<keyword evidence="1" id="KW-1133">Transmembrane helix</keyword>
<dbReference type="Proteomes" id="UP000580839">
    <property type="component" value="Unassembled WGS sequence"/>
</dbReference>
<protein>
    <submittedName>
        <fullName evidence="2">AbgT family transporter</fullName>
    </submittedName>
</protein>
<dbReference type="EMBL" id="JABFRW010000118">
    <property type="protein sequence ID" value="NOT34395.1"/>
    <property type="molecule type" value="Genomic_DNA"/>
</dbReference>
<dbReference type="AlphaFoldDB" id="A0A849SQX4"/>
<dbReference type="PANTHER" id="PTHR30282:SF0">
    <property type="entry name" value="P-AMINOBENZOYL-GLUTAMATE TRANSPORT PROTEIN"/>
    <property type="match status" value="1"/>
</dbReference>
<evidence type="ECO:0000313" key="3">
    <source>
        <dbReference type="Proteomes" id="UP000580839"/>
    </source>
</evidence>
<feature type="transmembrane region" description="Helical" evidence="1">
    <location>
        <begin position="159"/>
        <end position="180"/>
    </location>
</feature>
<feature type="transmembrane region" description="Helical" evidence="1">
    <location>
        <begin position="410"/>
        <end position="428"/>
    </location>
</feature>
<dbReference type="GO" id="GO:1902604">
    <property type="term" value="P:p-aminobenzoyl-glutamate transmembrane transport"/>
    <property type="evidence" value="ECO:0007669"/>
    <property type="project" value="InterPro"/>
</dbReference>
<proteinExistence type="predicted"/>